<organism evidence="1 2">
    <name type="scientific">Paeniglutamicibacter psychrophenolicus</name>
    <dbReference type="NCBI Taxonomy" id="257454"/>
    <lineage>
        <taxon>Bacteria</taxon>
        <taxon>Bacillati</taxon>
        <taxon>Actinomycetota</taxon>
        <taxon>Actinomycetes</taxon>
        <taxon>Micrococcales</taxon>
        <taxon>Micrococcaceae</taxon>
        <taxon>Paeniglutamicibacter</taxon>
    </lineage>
</organism>
<keyword evidence="1" id="KW-0560">Oxidoreductase</keyword>
<dbReference type="Gene3D" id="3.30.70.100">
    <property type="match status" value="1"/>
</dbReference>
<gene>
    <name evidence="1" type="ORF">JOF46_001732</name>
</gene>
<dbReference type="GO" id="GO:0004497">
    <property type="term" value="F:monooxygenase activity"/>
    <property type="evidence" value="ECO:0007669"/>
    <property type="project" value="UniProtKB-KW"/>
</dbReference>
<keyword evidence="1" id="KW-0503">Monooxygenase</keyword>
<evidence type="ECO:0000313" key="1">
    <source>
        <dbReference type="EMBL" id="MBP2373820.1"/>
    </source>
</evidence>
<comment type="caution">
    <text evidence="1">The sequence shown here is derived from an EMBL/GenBank/DDBJ whole genome shotgun (WGS) entry which is preliminary data.</text>
</comment>
<sequence>MEQRPAGRANTMWTGGGAVPQIHVLTMRIEVAPEEARAFERRFIDHLCTTFTEVPGLASAELEYPRGEETRHAVVLEFDSERAAGVFGDSEVSATVFSGGSWEQDGAWIP</sequence>
<name>A0ABS4WC83_9MICC</name>
<dbReference type="EMBL" id="JAGIOE010000001">
    <property type="protein sequence ID" value="MBP2373820.1"/>
    <property type="molecule type" value="Genomic_DNA"/>
</dbReference>
<dbReference type="RefSeq" id="WP_209906946.1">
    <property type="nucleotide sequence ID" value="NZ_BAAAMI010000011.1"/>
</dbReference>
<dbReference type="Proteomes" id="UP000766570">
    <property type="component" value="Unassembled WGS sequence"/>
</dbReference>
<evidence type="ECO:0000313" key="2">
    <source>
        <dbReference type="Proteomes" id="UP000766570"/>
    </source>
</evidence>
<dbReference type="SUPFAM" id="SSF54909">
    <property type="entry name" value="Dimeric alpha+beta barrel"/>
    <property type="match status" value="1"/>
</dbReference>
<proteinExistence type="predicted"/>
<protein>
    <submittedName>
        <fullName evidence="1">Heme-degrading monooxygenase HmoA</fullName>
    </submittedName>
</protein>
<reference evidence="1 2" key="1">
    <citation type="submission" date="2021-03" db="EMBL/GenBank/DDBJ databases">
        <title>Sequencing the genomes of 1000 actinobacteria strains.</title>
        <authorList>
            <person name="Klenk H.-P."/>
        </authorList>
    </citation>
    <scope>NUCLEOTIDE SEQUENCE [LARGE SCALE GENOMIC DNA]</scope>
    <source>
        <strain evidence="1 2">DSM 15454</strain>
    </source>
</reference>
<dbReference type="InterPro" id="IPR011008">
    <property type="entry name" value="Dimeric_a/b-barrel"/>
</dbReference>
<keyword evidence="2" id="KW-1185">Reference proteome</keyword>
<accession>A0ABS4WC83</accession>